<feature type="transmembrane region" description="Helical" evidence="1">
    <location>
        <begin position="139"/>
        <end position="164"/>
    </location>
</feature>
<feature type="transmembrane region" description="Helical" evidence="1">
    <location>
        <begin position="21"/>
        <end position="41"/>
    </location>
</feature>
<proteinExistence type="predicted"/>
<evidence type="ECO:0000256" key="1">
    <source>
        <dbReference type="SAM" id="Phobius"/>
    </source>
</evidence>
<dbReference type="Proteomes" id="UP001623592">
    <property type="component" value="Unassembled WGS sequence"/>
</dbReference>
<evidence type="ECO:0008006" key="4">
    <source>
        <dbReference type="Google" id="ProtNLM"/>
    </source>
</evidence>
<comment type="caution">
    <text evidence="2">The sequence shown here is derived from an EMBL/GenBank/DDBJ whole genome shotgun (WGS) entry which is preliminary data.</text>
</comment>
<gene>
    <name evidence="2" type="ORF">ACJDT4_10570</name>
</gene>
<feature type="transmembrane region" description="Helical" evidence="1">
    <location>
        <begin position="171"/>
        <end position="190"/>
    </location>
</feature>
<feature type="transmembrane region" description="Helical" evidence="1">
    <location>
        <begin position="53"/>
        <end position="73"/>
    </location>
</feature>
<keyword evidence="1" id="KW-1133">Transmembrane helix</keyword>
<keyword evidence="3" id="KW-1185">Reference proteome</keyword>
<keyword evidence="1" id="KW-0812">Transmembrane</keyword>
<evidence type="ECO:0000313" key="2">
    <source>
        <dbReference type="EMBL" id="MFL0250865.1"/>
    </source>
</evidence>
<feature type="transmembrane region" description="Helical" evidence="1">
    <location>
        <begin position="210"/>
        <end position="227"/>
    </location>
</feature>
<feature type="transmembrane region" description="Helical" evidence="1">
    <location>
        <begin position="94"/>
        <end position="119"/>
    </location>
</feature>
<accession>A0ABW8THD5</accession>
<name>A0ABW8THD5_9CLOT</name>
<sequence length="238" mass="27503">MIKILSEFDKRKFKIKLHVQLSKVILILIAICLLSIGAVIALDTDYKNQFACVYSAVLLLMISFAQIQTAFYGEVLKYFSRLNFSRKQYYSENILLLLAASGITSVVISIAIMINKIAYNREQVICFWYRFSRVDFISITQIIILNFVIVTVIYFFANLISIICIGKAKRYNLATIILILTIISLCVANTFWKSNYFNVMSGFIEYNKSYGLYLIGLLLTVFLEYYIGKKMFMKKDID</sequence>
<protein>
    <recommendedName>
        <fullName evidence="4">ABC-2 family transporter protein</fullName>
    </recommendedName>
</protein>
<dbReference type="EMBL" id="JBJIAA010000008">
    <property type="protein sequence ID" value="MFL0250865.1"/>
    <property type="molecule type" value="Genomic_DNA"/>
</dbReference>
<reference evidence="2 3" key="1">
    <citation type="submission" date="2024-11" db="EMBL/GenBank/DDBJ databases">
        <authorList>
            <person name="Heng Y.C."/>
            <person name="Lim A.C.H."/>
            <person name="Lee J.K.Y."/>
            <person name="Kittelmann S."/>
        </authorList>
    </citation>
    <scope>NUCLEOTIDE SEQUENCE [LARGE SCALE GENOMIC DNA]</scope>
    <source>
        <strain evidence="2 3">WILCCON 0114</strain>
    </source>
</reference>
<keyword evidence="1" id="KW-0472">Membrane</keyword>
<dbReference type="RefSeq" id="WP_406787529.1">
    <property type="nucleotide sequence ID" value="NZ_JBJIAA010000008.1"/>
</dbReference>
<organism evidence="2 3">
    <name type="scientific">Clostridium neuense</name>
    <dbReference type="NCBI Taxonomy" id="1728934"/>
    <lineage>
        <taxon>Bacteria</taxon>
        <taxon>Bacillati</taxon>
        <taxon>Bacillota</taxon>
        <taxon>Clostridia</taxon>
        <taxon>Eubacteriales</taxon>
        <taxon>Clostridiaceae</taxon>
        <taxon>Clostridium</taxon>
    </lineage>
</organism>
<evidence type="ECO:0000313" key="3">
    <source>
        <dbReference type="Proteomes" id="UP001623592"/>
    </source>
</evidence>